<feature type="region of interest" description="Disordered" evidence="6">
    <location>
        <begin position="356"/>
        <end position="378"/>
    </location>
</feature>
<dbReference type="PRINTS" id="PR00142">
    <property type="entry name" value="RECA"/>
</dbReference>
<accession>A0A1S6UAR0</accession>
<evidence type="ECO:0000256" key="1">
    <source>
        <dbReference type="ARBA" id="ARBA00009391"/>
    </source>
</evidence>
<evidence type="ECO:0000313" key="9">
    <source>
        <dbReference type="Proteomes" id="UP000221837"/>
    </source>
</evidence>
<dbReference type="GO" id="GO:0008094">
    <property type="term" value="F:ATP-dependent activity, acting on DNA"/>
    <property type="evidence" value="ECO:0007669"/>
    <property type="project" value="InterPro"/>
</dbReference>
<dbReference type="SUPFAM" id="SSF52540">
    <property type="entry name" value="P-loop containing nucleoside triphosphate hydrolases"/>
    <property type="match status" value="1"/>
</dbReference>
<dbReference type="PANTHER" id="PTHR45900">
    <property type="entry name" value="RECA"/>
    <property type="match status" value="1"/>
</dbReference>
<evidence type="ECO:0000313" key="8">
    <source>
        <dbReference type="EMBL" id="AQW88801.1"/>
    </source>
</evidence>
<dbReference type="InterPro" id="IPR020587">
    <property type="entry name" value="RecA_monomer-monomer_interface"/>
</dbReference>
<dbReference type="Proteomes" id="UP000221837">
    <property type="component" value="Genome"/>
</dbReference>
<dbReference type="InterPro" id="IPR027417">
    <property type="entry name" value="P-loop_NTPase"/>
</dbReference>
<dbReference type="GO" id="GO:0003697">
    <property type="term" value="F:single-stranded DNA binding"/>
    <property type="evidence" value="ECO:0007669"/>
    <property type="project" value="InterPro"/>
</dbReference>
<feature type="domain" description="RecA family profile 2" evidence="7">
    <location>
        <begin position="218"/>
        <end position="290"/>
    </location>
</feature>
<dbReference type="GO" id="GO:0006310">
    <property type="term" value="P:DNA recombination"/>
    <property type="evidence" value="ECO:0007669"/>
    <property type="project" value="UniProtKB-KW"/>
</dbReference>
<keyword evidence="3 5" id="KW-0067">ATP-binding</keyword>
<sequence length="378" mass="41973">MKNISAGLSSIIKNSTASVKKNSGVSMGFHDPDTWISTGNLALNYRISGDFNKGIPLGKVTMFAGESGSGKSFIVSGNIIREAQRQGIFVVLIDSENALDSDWLHALGVDTSEDKLLKMNMGMIGDVAKFTYEFIEGYRKDYEDVPREERPKVLFVIDSIGMLNTEIANDQMKAGNLKGDMGHKPKQLKAYITNCVNSMGALNIGMVCVNHSYESQDMFNPDPKVSGGSGLVYASSILVVMGKLKLKEDEDGNKTSEVNGIRAKCKVMKTRYNKPFEDVEIKIPWNEGMNPRSGLLDMFEKYGLITKSGNRLLYVDIDTGEQILQYRKDWMNNVNSCLDLVMGQFTRHPLISHVTEEEKGDEDFGTDIEVPNTEVNED</sequence>
<dbReference type="OrthoDB" id="4205at10239"/>
<proteinExistence type="inferred from homology"/>
<dbReference type="GO" id="GO:0005524">
    <property type="term" value="F:ATP binding"/>
    <property type="evidence" value="ECO:0007669"/>
    <property type="project" value="UniProtKB-KW"/>
</dbReference>
<reference evidence="8" key="1">
    <citation type="submission" date="2017-02" db="EMBL/GenBank/DDBJ databases">
        <title>Genome sequence of Serratia marcescens phage BF.</title>
        <authorList>
            <person name="Casey E."/>
            <person name="Fitzgerald B."/>
            <person name="Mahony J."/>
            <person name="Lugli G."/>
            <person name="Ventura M."/>
            <person name="van Sinderen D."/>
        </authorList>
    </citation>
    <scope>NUCLEOTIDE SEQUENCE [LARGE SCALE GENOMIC DNA]</scope>
</reference>
<evidence type="ECO:0000256" key="3">
    <source>
        <dbReference type="ARBA" id="ARBA00022840"/>
    </source>
</evidence>
<keyword evidence="2 5" id="KW-0547">Nucleotide-binding</keyword>
<dbReference type="Gene3D" id="3.40.50.300">
    <property type="entry name" value="P-loop containing nucleotide triphosphate hydrolases"/>
    <property type="match status" value="1"/>
</dbReference>
<evidence type="ECO:0000256" key="2">
    <source>
        <dbReference type="ARBA" id="ARBA00022741"/>
    </source>
</evidence>
<dbReference type="GO" id="GO:0006281">
    <property type="term" value="P:DNA repair"/>
    <property type="evidence" value="ECO:0007669"/>
    <property type="project" value="InterPro"/>
</dbReference>
<keyword evidence="4 5" id="KW-0233">DNA recombination</keyword>
<keyword evidence="5" id="KW-0238">DNA-binding</keyword>
<dbReference type="EMBL" id="KY630187">
    <property type="protein sequence ID" value="AQW88801.1"/>
    <property type="molecule type" value="Genomic_DNA"/>
</dbReference>
<evidence type="ECO:0000259" key="7">
    <source>
        <dbReference type="PROSITE" id="PS50163"/>
    </source>
</evidence>
<evidence type="ECO:0000256" key="6">
    <source>
        <dbReference type="SAM" id="MobiDB-lite"/>
    </source>
</evidence>
<dbReference type="InterPro" id="IPR013765">
    <property type="entry name" value="DNA_recomb/repair_RecA"/>
</dbReference>
<dbReference type="SMART" id="SM00382">
    <property type="entry name" value="AAA"/>
    <property type="match status" value="1"/>
</dbReference>
<name>A0A1S6UAR0_9CAUD</name>
<organism evidence="8 9">
    <name type="scientific">Serratia phage BF</name>
    <dbReference type="NCBI Taxonomy" id="1962671"/>
    <lineage>
        <taxon>Viruses</taxon>
        <taxon>Duplodnaviria</taxon>
        <taxon>Heunggongvirae</taxon>
        <taxon>Uroviricota</taxon>
        <taxon>Caudoviricetes</taxon>
        <taxon>Eneladusvirus</taxon>
        <taxon>Eneladusvirus BF</taxon>
    </lineage>
</organism>
<evidence type="ECO:0000256" key="4">
    <source>
        <dbReference type="ARBA" id="ARBA00023172"/>
    </source>
</evidence>
<dbReference type="PROSITE" id="PS50163">
    <property type="entry name" value="RECA_3"/>
    <property type="match status" value="1"/>
</dbReference>
<keyword evidence="9" id="KW-1185">Reference proteome</keyword>
<evidence type="ECO:0000256" key="5">
    <source>
        <dbReference type="RuleBase" id="RU004527"/>
    </source>
</evidence>
<dbReference type="Pfam" id="PF00154">
    <property type="entry name" value="RecA_N"/>
    <property type="match status" value="1"/>
</dbReference>
<dbReference type="InterPro" id="IPR003593">
    <property type="entry name" value="AAA+_ATPase"/>
</dbReference>
<protein>
    <submittedName>
        <fullName evidence="8">Recombination protein</fullName>
    </submittedName>
</protein>
<comment type="similarity">
    <text evidence="1 5">Belongs to the RecA family.</text>
</comment>
<keyword evidence="5" id="KW-0227">DNA damage</keyword>
<gene>
    <name evidence="8" type="ORF">BF_0276</name>
</gene>
<dbReference type="InterPro" id="IPR049428">
    <property type="entry name" value="RecA-like_N"/>
</dbReference>
<dbReference type="PANTHER" id="PTHR45900:SF1">
    <property type="entry name" value="MITOCHONDRIAL DNA REPAIR PROTEIN RECA HOMOLOG-RELATED"/>
    <property type="match status" value="1"/>
</dbReference>